<dbReference type="PANTHER" id="PTHR11750">
    <property type="entry name" value="PROTEIN N-TERMINAL AMIDASE"/>
    <property type="match status" value="1"/>
</dbReference>
<dbReference type="EMBL" id="RBNI01000028">
    <property type="protein sequence ID" value="RUP52409.1"/>
    <property type="molecule type" value="Genomic_DNA"/>
</dbReference>
<gene>
    <name evidence="2" type="ORF">BC936DRAFT_143685</name>
</gene>
<dbReference type="Gene3D" id="3.60.110.10">
    <property type="entry name" value="Carbon-nitrogen hydrolase"/>
    <property type="match status" value="1"/>
</dbReference>
<evidence type="ECO:0000313" key="3">
    <source>
        <dbReference type="Proteomes" id="UP000268093"/>
    </source>
</evidence>
<dbReference type="GO" id="GO:0070773">
    <property type="term" value="F:protein-N-terminal glutamine amidohydrolase activity"/>
    <property type="evidence" value="ECO:0007669"/>
    <property type="project" value="InterPro"/>
</dbReference>
<dbReference type="Proteomes" id="UP000268093">
    <property type="component" value="Unassembled WGS sequence"/>
</dbReference>
<reference evidence="2 3" key="1">
    <citation type="journal article" date="2018" name="New Phytol.">
        <title>Phylogenomics of Endogonaceae and evolution of mycorrhizas within Mucoromycota.</title>
        <authorList>
            <person name="Chang Y."/>
            <person name="Desiro A."/>
            <person name="Na H."/>
            <person name="Sandor L."/>
            <person name="Lipzen A."/>
            <person name="Clum A."/>
            <person name="Barry K."/>
            <person name="Grigoriev I.V."/>
            <person name="Martin F.M."/>
            <person name="Stajich J.E."/>
            <person name="Smith M.E."/>
            <person name="Bonito G."/>
            <person name="Spatafora J.W."/>
        </authorList>
    </citation>
    <scope>NUCLEOTIDE SEQUENCE [LARGE SCALE GENOMIC DNA]</scope>
    <source>
        <strain evidence="2 3">GMNB39</strain>
    </source>
</reference>
<protein>
    <recommendedName>
        <fullName evidence="4">Carbon-nitrogen hydrolase</fullName>
    </recommendedName>
</protein>
<evidence type="ECO:0000313" key="2">
    <source>
        <dbReference type="EMBL" id="RUP52409.1"/>
    </source>
</evidence>
<name>A0A433DNJ0_9FUNG</name>
<dbReference type="GO" id="GO:0030163">
    <property type="term" value="P:protein catabolic process"/>
    <property type="evidence" value="ECO:0007669"/>
    <property type="project" value="TreeGrafter"/>
</dbReference>
<dbReference type="AlphaFoldDB" id="A0A433DNJ0"/>
<dbReference type="PANTHER" id="PTHR11750:SF26">
    <property type="entry name" value="PROTEIN N-TERMINAL AMIDASE"/>
    <property type="match status" value="1"/>
</dbReference>
<dbReference type="InterPro" id="IPR036526">
    <property type="entry name" value="C-N_Hydrolase_sf"/>
</dbReference>
<proteinExistence type="predicted"/>
<dbReference type="OrthoDB" id="201515at2759"/>
<accession>A0A433DNJ0</accession>
<feature type="region of interest" description="Disordered" evidence="1">
    <location>
        <begin position="172"/>
        <end position="199"/>
    </location>
</feature>
<comment type="caution">
    <text evidence="2">The sequence shown here is derived from an EMBL/GenBank/DDBJ whole genome shotgun (WGS) entry which is preliminary data.</text>
</comment>
<feature type="compositionally biased region" description="Polar residues" evidence="1">
    <location>
        <begin position="172"/>
        <end position="184"/>
    </location>
</feature>
<evidence type="ECO:0008006" key="4">
    <source>
        <dbReference type="Google" id="ProtNLM"/>
    </source>
</evidence>
<organism evidence="2 3">
    <name type="scientific">Jimgerdemannia flammicorona</name>
    <dbReference type="NCBI Taxonomy" id="994334"/>
    <lineage>
        <taxon>Eukaryota</taxon>
        <taxon>Fungi</taxon>
        <taxon>Fungi incertae sedis</taxon>
        <taxon>Mucoromycota</taxon>
        <taxon>Mucoromycotina</taxon>
        <taxon>Endogonomycetes</taxon>
        <taxon>Endogonales</taxon>
        <taxon>Endogonaceae</taxon>
        <taxon>Jimgerdemannia</taxon>
    </lineage>
</organism>
<dbReference type="GO" id="GO:0008418">
    <property type="term" value="F:protein-N-terminal asparagine amidohydrolase activity"/>
    <property type="evidence" value="ECO:0007669"/>
    <property type="project" value="InterPro"/>
</dbReference>
<sequence>MAFTGYVFNDLNHIYPYLEDAETGPTVIWARRQGNPAHHNTNELKFCLLGSAEYFLTLAFHPVYSGSITFELFCCCWVSADSTSCCFVDRQGNLIATYQKSFLYYTDERWADEGPGFISLQIERLGKVGIGICMDLNPYKYRKASAFEFANFHREHQTQIILCPMNWLDSNPSPSERNPQKPQNSTDSDSDDETTSKDENVSWSSLAYWKGRLSPLYANDEADSLRRPKVIFASCNRYGTENGRCWLAFFRSSFDFLWHKLRNAVSTIETGTAWIFEEEREGCLGD</sequence>
<evidence type="ECO:0000256" key="1">
    <source>
        <dbReference type="SAM" id="MobiDB-lite"/>
    </source>
</evidence>
<dbReference type="InterPro" id="IPR039703">
    <property type="entry name" value="Nta1"/>
</dbReference>
<keyword evidence="3" id="KW-1185">Reference proteome</keyword>
<dbReference type="SUPFAM" id="SSF56317">
    <property type="entry name" value="Carbon-nitrogen hydrolase"/>
    <property type="match status" value="1"/>
</dbReference>